<accession>A0A1L9MTD1</accession>
<evidence type="ECO:0000313" key="2">
    <source>
        <dbReference type="EMBL" id="OJI80293.1"/>
    </source>
</evidence>
<dbReference type="OrthoDB" id="4985585at2759"/>
<dbReference type="AlphaFoldDB" id="A0A1L9MTD1"/>
<dbReference type="SUPFAM" id="SSF51182">
    <property type="entry name" value="RmlC-like cupins"/>
    <property type="match status" value="1"/>
</dbReference>
<evidence type="ECO:0008006" key="4">
    <source>
        <dbReference type="Google" id="ProtNLM"/>
    </source>
</evidence>
<sequence length="144" mass="16499">MAIAFKHHPRSQQTYEPPLIANENAFLGDVDSSDSYNPEKPISAGFYRLEKGTPLVYEYTFDEMKIILEGKFEISDETGQKVEAFPGDVFHFPKGSKVTFTTPSYGLAFFVSIPFQSSFFILFRFCFCILLLFNALFFAWLLTE</sequence>
<keyword evidence="3" id="KW-1185">Reference proteome</keyword>
<keyword evidence="1" id="KW-0472">Membrane</keyword>
<dbReference type="InterPro" id="IPR010424">
    <property type="entry name" value="EutQ"/>
</dbReference>
<dbReference type="EMBL" id="KV878207">
    <property type="protein sequence ID" value="OJI80293.1"/>
    <property type="molecule type" value="Genomic_DNA"/>
</dbReference>
<dbReference type="InterPro" id="IPR011051">
    <property type="entry name" value="RmlC_Cupin_sf"/>
</dbReference>
<dbReference type="Gene3D" id="2.60.120.10">
    <property type="entry name" value="Jelly Rolls"/>
    <property type="match status" value="1"/>
</dbReference>
<keyword evidence="1" id="KW-0812">Transmembrane</keyword>
<dbReference type="PANTHER" id="PTHR36169:SF1">
    <property type="entry name" value="ACETATE KINASE EUTQ"/>
    <property type="match status" value="1"/>
</dbReference>
<dbReference type="InterPro" id="IPR014710">
    <property type="entry name" value="RmlC-like_jellyroll"/>
</dbReference>
<dbReference type="Pfam" id="PF06249">
    <property type="entry name" value="EutQ"/>
    <property type="match status" value="1"/>
</dbReference>
<keyword evidence="1" id="KW-1133">Transmembrane helix</keyword>
<dbReference type="CDD" id="cd02228">
    <property type="entry name" value="cupin_EutQ"/>
    <property type="match status" value="1"/>
</dbReference>
<dbReference type="VEuPathDB" id="FungiDB:ASPTUDRAFT_129754"/>
<evidence type="ECO:0000256" key="1">
    <source>
        <dbReference type="SAM" id="Phobius"/>
    </source>
</evidence>
<gene>
    <name evidence="2" type="ORF">ASPTUDRAFT_129754</name>
</gene>
<evidence type="ECO:0000313" key="3">
    <source>
        <dbReference type="Proteomes" id="UP000184304"/>
    </source>
</evidence>
<organism evidence="2 3">
    <name type="scientific">Aspergillus tubingensis (strain CBS 134.48)</name>
    <dbReference type="NCBI Taxonomy" id="767770"/>
    <lineage>
        <taxon>Eukaryota</taxon>
        <taxon>Fungi</taxon>
        <taxon>Dikarya</taxon>
        <taxon>Ascomycota</taxon>
        <taxon>Pezizomycotina</taxon>
        <taxon>Eurotiomycetes</taxon>
        <taxon>Eurotiomycetidae</taxon>
        <taxon>Eurotiales</taxon>
        <taxon>Aspergillaceae</taxon>
        <taxon>Aspergillus</taxon>
        <taxon>Aspergillus subgen. Circumdati</taxon>
    </lineage>
</organism>
<protein>
    <recommendedName>
        <fullName evidence="4">(S)-ureidoglycine aminohydrolase cupin domain-containing protein</fullName>
    </recommendedName>
</protein>
<name>A0A1L9MTD1_ASPTC</name>
<reference evidence="3" key="1">
    <citation type="journal article" date="2017" name="Genome Biol.">
        <title>Comparative genomics reveals high biological diversity and specific adaptations in the industrially and medically important fungal genus Aspergillus.</title>
        <authorList>
            <person name="de Vries R.P."/>
            <person name="Riley R."/>
            <person name="Wiebenga A."/>
            <person name="Aguilar-Osorio G."/>
            <person name="Amillis S."/>
            <person name="Uchima C.A."/>
            <person name="Anderluh G."/>
            <person name="Asadollahi M."/>
            <person name="Askin M."/>
            <person name="Barry K."/>
            <person name="Battaglia E."/>
            <person name="Bayram O."/>
            <person name="Benocci T."/>
            <person name="Braus-Stromeyer S.A."/>
            <person name="Caldana C."/>
            <person name="Canovas D."/>
            <person name="Cerqueira G.C."/>
            <person name="Chen F."/>
            <person name="Chen W."/>
            <person name="Choi C."/>
            <person name="Clum A."/>
            <person name="Dos Santos R.A."/>
            <person name="Damasio A.R."/>
            <person name="Diallinas G."/>
            <person name="Emri T."/>
            <person name="Fekete E."/>
            <person name="Flipphi M."/>
            <person name="Freyberg S."/>
            <person name="Gallo A."/>
            <person name="Gournas C."/>
            <person name="Habgood R."/>
            <person name="Hainaut M."/>
            <person name="Harispe M.L."/>
            <person name="Henrissat B."/>
            <person name="Hilden K.S."/>
            <person name="Hope R."/>
            <person name="Hossain A."/>
            <person name="Karabika E."/>
            <person name="Karaffa L."/>
            <person name="Karanyi Z."/>
            <person name="Krasevec N."/>
            <person name="Kuo A."/>
            <person name="Kusch H."/>
            <person name="LaButti K."/>
            <person name="Lagendijk E.L."/>
            <person name="Lapidus A."/>
            <person name="Levasseur A."/>
            <person name="Lindquist E."/>
            <person name="Lipzen A."/>
            <person name="Logrieco A.F."/>
            <person name="MacCabe A."/>
            <person name="Maekelae M.R."/>
            <person name="Malavazi I."/>
            <person name="Melin P."/>
            <person name="Meyer V."/>
            <person name="Mielnichuk N."/>
            <person name="Miskei M."/>
            <person name="Molnar A.P."/>
            <person name="Mule G."/>
            <person name="Ngan C.Y."/>
            <person name="Orejas M."/>
            <person name="Orosz E."/>
            <person name="Ouedraogo J.P."/>
            <person name="Overkamp K.M."/>
            <person name="Park H.-S."/>
            <person name="Perrone G."/>
            <person name="Piumi F."/>
            <person name="Punt P.J."/>
            <person name="Ram A.F."/>
            <person name="Ramon A."/>
            <person name="Rauscher S."/>
            <person name="Record E."/>
            <person name="Riano-Pachon D.M."/>
            <person name="Robert V."/>
            <person name="Roehrig J."/>
            <person name="Ruller R."/>
            <person name="Salamov A."/>
            <person name="Salih N.S."/>
            <person name="Samson R.A."/>
            <person name="Sandor E."/>
            <person name="Sanguinetti M."/>
            <person name="Schuetze T."/>
            <person name="Sepcic K."/>
            <person name="Shelest E."/>
            <person name="Sherlock G."/>
            <person name="Sophianopoulou V."/>
            <person name="Squina F.M."/>
            <person name="Sun H."/>
            <person name="Susca A."/>
            <person name="Todd R.B."/>
            <person name="Tsang A."/>
            <person name="Unkles S.E."/>
            <person name="van de Wiele N."/>
            <person name="van Rossen-Uffink D."/>
            <person name="Oliveira J.V."/>
            <person name="Vesth T.C."/>
            <person name="Visser J."/>
            <person name="Yu J.-H."/>
            <person name="Zhou M."/>
            <person name="Andersen M.R."/>
            <person name="Archer D.B."/>
            <person name="Baker S.E."/>
            <person name="Benoit I."/>
            <person name="Brakhage A.A."/>
            <person name="Braus G.H."/>
            <person name="Fischer R."/>
            <person name="Frisvad J.C."/>
            <person name="Goldman G.H."/>
            <person name="Houbraken J."/>
            <person name="Oakley B."/>
            <person name="Pocsi I."/>
            <person name="Scazzocchio C."/>
            <person name="Seiboth B."/>
            <person name="vanKuyk P.A."/>
            <person name="Wortman J."/>
            <person name="Dyer P.S."/>
            <person name="Grigoriev I.V."/>
        </authorList>
    </citation>
    <scope>NUCLEOTIDE SEQUENCE [LARGE SCALE GENOMIC DNA]</scope>
    <source>
        <strain evidence="3">CBS 134.48</strain>
    </source>
</reference>
<dbReference type="PANTHER" id="PTHR36169">
    <property type="entry name" value="ETHANOLAMINE UTILIZATION PROTEIN EUTQ"/>
    <property type="match status" value="1"/>
</dbReference>
<dbReference type="Proteomes" id="UP000184304">
    <property type="component" value="Unassembled WGS sequence"/>
</dbReference>
<proteinExistence type="predicted"/>
<feature type="transmembrane region" description="Helical" evidence="1">
    <location>
        <begin position="119"/>
        <end position="142"/>
    </location>
</feature>